<evidence type="ECO:0000313" key="4">
    <source>
        <dbReference type="EMBL" id="GKV11938.1"/>
    </source>
</evidence>
<dbReference type="Proteomes" id="UP001054252">
    <property type="component" value="Unassembled WGS sequence"/>
</dbReference>
<name>A0AAV5JHL0_9ROSI</name>
<dbReference type="PROSITE" id="PS50878">
    <property type="entry name" value="RT_POL"/>
    <property type="match status" value="1"/>
</dbReference>
<sequence length="1196" mass="138712">MEVQYWGNVQQRVLNIYSPSRRSKKGHRFRFVRFLDVKNIKELERRLDQIWVGNFKLWVNIPWFRNGELNREEEHSKLLRAEPKIQNRTYAEVVKGQYGIEVGGDAKAKQKDNGSRSHGRDNRGSSIRTDLRSKEKTLVWKEKGQGEQWPSMDYNVKEEEYSWLKGCYVGKVHFVEMVRNLQEKFYMESYFSYRIRAMGGKLVLLDCDDKEELKDLVEMASDWLEQWFEEVSPWTPEKVASERFVWIRCQGVPLNDFLPTFQSDSEEQESWMMESEEEDLGSDGAKEARGDNGRHKEAEVDDDDMASYWEESNDKPIAQALRGSEMTVDRVTDTLQKIQTEMEGDFKIDRELSGGKRGRFETSAGLMNEEEYLLGLNEHSKMRSKEESNKKEKYHQREAGSVNINNGGHEPFEIGYEREEDRLAEWIEGKAEGIPKKSKRRIRSCSLVYSKEGFTQQFWQERRGRRGRRRGFVENRAQPGFVASPTGEVAGESIGDNCIQNCNRSIKKLKERLKFTKNALKLWSGSSMTAIDKKIKEVEVEIEKLDKKGENSLLTHIDIVEGEAPGLDSFNFRFMKSMWDDIKTEVIGFVKEFQEQGRLVRGSNASFIVLIPKTENPQTIEEYRPISLIGVMYKVIAKLLASRLCKVLHKIIGEQQMAFIKGRQLVDGVVIANEVIDEAKRRRKKSFVFKVDFEKAYDKVYWNFIDYMLDRMAFSATWRRWIQECLKSSMVSILINGSPTRQFPVTKGIRQGDPLSPFLFLIVVEGLNGLMTVAIDKKLYKGVEVGKDTVTVIHLQFVDDTIFFGEASEQNVRTIKCILRTFEMAAGLKINFGKCQLMGIGVDDDWRNKMAYRLGCKEGEFPIKYLGIPIGGNHRRLKMWQPLLDSVTKKLLSWKGWYLSQGGRITLINSVLSSLPVFLMSVYLIPKGTLNSIDKIRRNFLWGGKGVERKINWVKWDMICKDKEYEGLGVKDLKKFNLALVGKWWGRLATEEEGLWKRVIRGKYGGGGGHWQNWVRNGNEGGSLWWSDVQRINNAKRDNVGWLAKGFRLKMGEGKEEEESAYELSKMIEEVKMQPGITDKWEWVHKRDGKYSSSSAYSLLLNAQQTPNEKCFKRIWNHSIPSKIAAFNWRVVLDKIPTKKNLLKKGIDSVMDDVKCRLCEEEDEDSAHLFLRCKVAKWIWKECAKWWGISIRMETD</sequence>
<dbReference type="SUPFAM" id="SSF56672">
    <property type="entry name" value="DNA/RNA polymerases"/>
    <property type="match status" value="1"/>
</dbReference>
<gene>
    <name evidence="4" type="ORF">SLEP1_g23150</name>
</gene>
<comment type="caution">
    <text evidence="4">The sequence shown here is derived from an EMBL/GenBank/DDBJ whole genome shotgun (WGS) entry which is preliminary data.</text>
</comment>
<dbReference type="EMBL" id="BPVZ01000035">
    <property type="protein sequence ID" value="GKV11938.1"/>
    <property type="molecule type" value="Genomic_DNA"/>
</dbReference>
<organism evidence="4 5">
    <name type="scientific">Rubroshorea leprosula</name>
    <dbReference type="NCBI Taxonomy" id="152421"/>
    <lineage>
        <taxon>Eukaryota</taxon>
        <taxon>Viridiplantae</taxon>
        <taxon>Streptophyta</taxon>
        <taxon>Embryophyta</taxon>
        <taxon>Tracheophyta</taxon>
        <taxon>Spermatophyta</taxon>
        <taxon>Magnoliopsida</taxon>
        <taxon>eudicotyledons</taxon>
        <taxon>Gunneridae</taxon>
        <taxon>Pentapetalae</taxon>
        <taxon>rosids</taxon>
        <taxon>malvids</taxon>
        <taxon>Malvales</taxon>
        <taxon>Dipterocarpaceae</taxon>
        <taxon>Rubroshorea</taxon>
    </lineage>
</organism>
<dbReference type="Pfam" id="PF00078">
    <property type="entry name" value="RVT_1"/>
    <property type="match status" value="1"/>
</dbReference>
<evidence type="ECO:0000256" key="1">
    <source>
        <dbReference type="SAM" id="Coils"/>
    </source>
</evidence>
<evidence type="ECO:0000259" key="3">
    <source>
        <dbReference type="PROSITE" id="PS50878"/>
    </source>
</evidence>
<dbReference type="Pfam" id="PF13966">
    <property type="entry name" value="zf-RVT"/>
    <property type="match status" value="1"/>
</dbReference>
<keyword evidence="1" id="KW-0175">Coiled coil</keyword>
<reference evidence="4 5" key="1">
    <citation type="journal article" date="2021" name="Commun. Biol.">
        <title>The genome of Shorea leprosula (Dipterocarpaceae) highlights the ecological relevance of drought in aseasonal tropical rainforests.</title>
        <authorList>
            <person name="Ng K.K.S."/>
            <person name="Kobayashi M.J."/>
            <person name="Fawcett J.A."/>
            <person name="Hatakeyama M."/>
            <person name="Paape T."/>
            <person name="Ng C.H."/>
            <person name="Ang C.C."/>
            <person name="Tnah L.H."/>
            <person name="Lee C.T."/>
            <person name="Nishiyama T."/>
            <person name="Sese J."/>
            <person name="O'Brien M.J."/>
            <person name="Copetti D."/>
            <person name="Mohd Noor M.I."/>
            <person name="Ong R.C."/>
            <person name="Putra M."/>
            <person name="Sireger I.Z."/>
            <person name="Indrioko S."/>
            <person name="Kosugi Y."/>
            <person name="Izuno A."/>
            <person name="Isagi Y."/>
            <person name="Lee S.L."/>
            <person name="Shimizu K.K."/>
        </authorList>
    </citation>
    <scope>NUCLEOTIDE SEQUENCE [LARGE SCALE GENOMIC DNA]</scope>
    <source>
        <strain evidence="4">214</strain>
    </source>
</reference>
<feature type="region of interest" description="Disordered" evidence="2">
    <location>
        <begin position="105"/>
        <end position="127"/>
    </location>
</feature>
<accession>A0AAV5JHL0</accession>
<feature type="compositionally biased region" description="Acidic residues" evidence="2">
    <location>
        <begin position="265"/>
        <end position="281"/>
    </location>
</feature>
<dbReference type="CDD" id="cd01650">
    <property type="entry name" value="RT_nLTR_like"/>
    <property type="match status" value="1"/>
</dbReference>
<keyword evidence="5" id="KW-1185">Reference proteome</keyword>
<feature type="compositionally biased region" description="Basic and acidic residues" evidence="2">
    <location>
        <begin position="284"/>
        <end position="298"/>
    </location>
</feature>
<dbReference type="PANTHER" id="PTHR33116">
    <property type="entry name" value="REVERSE TRANSCRIPTASE ZINC-BINDING DOMAIN-CONTAINING PROTEIN-RELATED-RELATED"/>
    <property type="match status" value="1"/>
</dbReference>
<feature type="domain" description="Reverse transcriptase" evidence="3">
    <location>
        <begin position="592"/>
        <end position="870"/>
    </location>
</feature>
<dbReference type="InterPro" id="IPR043502">
    <property type="entry name" value="DNA/RNA_pol_sf"/>
</dbReference>
<protein>
    <recommendedName>
        <fullName evidence="3">Reverse transcriptase domain-containing protein</fullName>
    </recommendedName>
</protein>
<dbReference type="PANTHER" id="PTHR33116:SF78">
    <property type="entry name" value="OS12G0587133 PROTEIN"/>
    <property type="match status" value="1"/>
</dbReference>
<feature type="region of interest" description="Disordered" evidence="2">
    <location>
        <begin position="265"/>
        <end position="300"/>
    </location>
</feature>
<feature type="coiled-coil region" evidence="1">
    <location>
        <begin position="499"/>
        <end position="548"/>
    </location>
</feature>
<evidence type="ECO:0000313" key="5">
    <source>
        <dbReference type="Proteomes" id="UP001054252"/>
    </source>
</evidence>
<dbReference type="InterPro" id="IPR026960">
    <property type="entry name" value="RVT-Znf"/>
</dbReference>
<dbReference type="AlphaFoldDB" id="A0AAV5JHL0"/>
<evidence type="ECO:0000256" key="2">
    <source>
        <dbReference type="SAM" id="MobiDB-lite"/>
    </source>
</evidence>
<dbReference type="InterPro" id="IPR000477">
    <property type="entry name" value="RT_dom"/>
</dbReference>
<proteinExistence type="predicted"/>